<evidence type="ECO:0000259" key="1">
    <source>
        <dbReference type="Pfam" id="PF13280"/>
    </source>
</evidence>
<dbReference type="Pfam" id="PF13280">
    <property type="entry name" value="WYL"/>
    <property type="match status" value="1"/>
</dbReference>
<comment type="caution">
    <text evidence="3">The sequence shown here is derived from an EMBL/GenBank/DDBJ whole genome shotgun (WGS) entry which is preliminary data.</text>
</comment>
<name>I5BYE0_9BACT</name>
<dbReference type="Proteomes" id="UP000005551">
    <property type="component" value="Unassembled WGS sequence"/>
</dbReference>
<dbReference type="InterPro" id="IPR057727">
    <property type="entry name" value="WCX_dom"/>
</dbReference>
<dbReference type="EMBL" id="AJYA01000040">
    <property type="protein sequence ID" value="EIM74592.1"/>
    <property type="molecule type" value="Genomic_DNA"/>
</dbReference>
<dbReference type="PANTHER" id="PTHR34580:SF9">
    <property type="entry name" value="SLL5097 PROTEIN"/>
    <property type="match status" value="1"/>
</dbReference>
<evidence type="ECO:0000313" key="3">
    <source>
        <dbReference type="EMBL" id="EIM74592.1"/>
    </source>
</evidence>
<accession>I5BYE0</accession>
<dbReference type="InterPro" id="IPR026881">
    <property type="entry name" value="WYL_dom"/>
</dbReference>
<gene>
    <name evidence="3" type="ORF">A3SI_15453</name>
</gene>
<organism evidence="3 4">
    <name type="scientific">Nitritalea halalkaliphila LW7</name>
    <dbReference type="NCBI Taxonomy" id="1189621"/>
    <lineage>
        <taxon>Bacteria</taxon>
        <taxon>Pseudomonadati</taxon>
        <taxon>Bacteroidota</taxon>
        <taxon>Cytophagia</taxon>
        <taxon>Cytophagales</taxon>
        <taxon>Cyclobacteriaceae</taxon>
        <taxon>Nitritalea</taxon>
    </lineage>
</organism>
<keyword evidence="4" id="KW-1185">Reference proteome</keyword>
<reference evidence="3 4" key="1">
    <citation type="submission" date="2012-05" db="EMBL/GenBank/DDBJ databases">
        <title>Genome sequence of Nitritalea halalkaliphila LW7.</title>
        <authorList>
            <person name="Jangir P.K."/>
            <person name="Singh A."/>
            <person name="Shivaji S."/>
            <person name="Sharma R."/>
        </authorList>
    </citation>
    <scope>NUCLEOTIDE SEQUENCE [LARGE SCALE GENOMIC DNA]</scope>
    <source>
        <strain evidence="3 4">LW7</strain>
    </source>
</reference>
<evidence type="ECO:0000313" key="4">
    <source>
        <dbReference type="Proteomes" id="UP000005551"/>
    </source>
</evidence>
<feature type="domain" description="WYL" evidence="1">
    <location>
        <begin position="156"/>
        <end position="222"/>
    </location>
</feature>
<evidence type="ECO:0000259" key="2">
    <source>
        <dbReference type="Pfam" id="PF25583"/>
    </source>
</evidence>
<dbReference type="STRING" id="1189621.A3SI_15453"/>
<dbReference type="PROSITE" id="PS52050">
    <property type="entry name" value="WYL"/>
    <property type="match status" value="1"/>
</dbReference>
<protein>
    <submittedName>
        <fullName evidence="3">Uncharacterized protein</fullName>
    </submittedName>
</protein>
<proteinExistence type="predicted"/>
<dbReference type="Pfam" id="PF25583">
    <property type="entry name" value="WCX"/>
    <property type="match status" value="1"/>
</dbReference>
<sequence>MATNKHATIRYHALDKCFANFGRKFFIEDLVEASNAAIYEFTGTENGVKKRQVFDDIKFMESDQGWSIPLERVKEGKRVYYRYADRAFTIKDQGINQAEAEQLKETLTILSRFKGMPQFEWIEEMHIRLTKVFHLKEDVGSIVGFEQNPFLKGLDHFTEIFNAIQHGVALDIVYQGFRQNTPTQVTLHPWYLKQFNNRWFLFGHNETYNAISNFALDRILQFTSAKVSYRENKQLDFDAYFEDVIGVTVRPDVEVETIQIRVDNALWPYIESKPLHGSQKVKHKSDTETRIEIAVQVNHELLALLFSYLDGLEVISPPSLRSKFKALAESITSKYL</sequence>
<dbReference type="OrthoDB" id="43316at2"/>
<dbReference type="PANTHER" id="PTHR34580">
    <property type="match status" value="1"/>
</dbReference>
<feature type="domain" description="WCX" evidence="2">
    <location>
        <begin position="255"/>
        <end position="330"/>
    </location>
</feature>
<dbReference type="InterPro" id="IPR051534">
    <property type="entry name" value="CBASS_pafABC_assoc_protein"/>
</dbReference>
<dbReference type="AlphaFoldDB" id="I5BYE0"/>